<proteinExistence type="predicted"/>
<dbReference type="AlphaFoldDB" id="A0A432D1W8"/>
<sequence length="72" mass="8392">MNILSLYEAYGVTVALILFCAIYLVIHVKYIRHHAAHKRFLAALWRAMQNTIHGQHIRTLGYDPDKEKNKKS</sequence>
<dbReference type="RefSeq" id="WP_126572578.1">
    <property type="nucleotide sequence ID" value="NZ_RXZH01000001.1"/>
</dbReference>
<keyword evidence="1" id="KW-0812">Transmembrane</keyword>
<evidence type="ECO:0000313" key="2">
    <source>
        <dbReference type="EMBL" id="RTZ17828.1"/>
    </source>
</evidence>
<dbReference type="Proteomes" id="UP000268973">
    <property type="component" value="Unassembled WGS sequence"/>
</dbReference>
<reference evidence="2 3" key="1">
    <citation type="submission" date="2018-12" db="EMBL/GenBank/DDBJ databases">
        <title>Vibrio sp. isolated from China Sea.</title>
        <authorList>
            <person name="Li Y."/>
        </authorList>
    </citation>
    <scope>NUCLEOTIDE SEQUENCE [LARGE SCALE GENOMIC DNA]</scope>
    <source>
        <strain evidence="2 3">BEI207</strain>
    </source>
</reference>
<name>A0A432D1W8_9VIBR</name>
<organism evidence="2 3">
    <name type="scientific">Vibrio aquaticus</name>
    <dbReference type="NCBI Taxonomy" id="2496559"/>
    <lineage>
        <taxon>Bacteria</taxon>
        <taxon>Pseudomonadati</taxon>
        <taxon>Pseudomonadota</taxon>
        <taxon>Gammaproteobacteria</taxon>
        <taxon>Vibrionales</taxon>
        <taxon>Vibrionaceae</taxon>
        <taxon>Vibrio</taxon>
    </lineage>
</organism>
<keyword evidence="1" id="KW-0472">Membrane</keyword>
<evidence type="ECO:0000256" key="1">
    <source>
        <dbReference type="SAM" id="Phobius"/>
    </source>
</evidence>
<keyword evidence="1" id="KW-1133">Transmembrane helix</keyword>
<evidence type="ECO:0000313" key="3">
    <source>
        <dbReference type="Proteomes" id="UP000268973"/>
    </source>
</evidence>
<protein>
    <submittedName>
        <fullName evidence="2">Uncharacterized protein</fullName>
    </submittedName>
</protein>
<accession>A0A432D1W8</accession>
<dbReference type="OrthoDB" id="5878356at2"/>
<comment type="caution">
    <text evidence="2">The sequence shown here is derived from an EMBL/GenBank/DDBJ whole genome shotgun (WGS) entry which is preliminary data.</text>
</comment>
<gene>
    <name evidence="2" type="ORF">EJ063_03310</name>
</gene>
<feature type="transmembrane region" description="Helical" evidence="1">
    <location>
        <begin position="12"/>
        <end position="31"/>
    </location>
</feature>
<dbReference type="EMBL" id="RXZH01000001">
    <property type="protein sequence ID" value="RTZ17828.1"/>
    <property type="molecule type" value="Genomic_DNA"/>
</dbReference>
<keyword evidence="3" id="KW-1185">Reference proteome</keyword>